<dbReference type="AlphaFoldDB" id="C6BGM9"/>
<accession>C6BGM9</accession>
<name>C6BGM9_RALP1</name>
<organism evidence="1">
    <name type="scientific">Ralstonia pickettii (strain 12D)</name>
    <dbReference type="NCBI Taxonomy" id="428406"/>
    <lineage>
        <taxon>Bacteria</taxon>
        <taxon>Pseudomonadati</taxon>
        <taxon>Pseudomonadota</taxon>
        <taxon>Betaproteobacteria</taxon>
        <taxon>Burkholderiales</taxon>
        <taxon>Burkholderiaceae</taxon>
        <taxon>Ralstonia</taxon>
    </lineage>
</organism>
<evidence type="ECO:0000313" key="1">
    <source>
        <dbReference type="EMBL" id="ACS64379.1"/>
    </source>
</evidence>
<dbReference type="EMBL" id="CP001644">
    <property type="protein sequence ID" value="ACS64379.1"/>
    <property type="molecule type" value="Genomic_DNA"/>
</dbReference>
<protein>
    <submittedName>
        <fullName evidence="1">Uncharacterized protein</fullName>
    </submittedName>
</protein>
<gene>
    <name evidence="1" type="ordered locus">Rpic12D_3112</name>
</gene>
<dbReference type="KEGG" id="rpf:Rpic12D_3112"/>
<sequence>MPRNHGCFLPVGADGTPYWRKGGAQSRCYWQRDAQVFILILQAPIASPNVAKGFHEHGRTGVPVITSIAEGSRHER</sequence>
<dbReference type="HOGENOM" id="CLU_2651871_0_0_4"/>
<reference evidence="1" key="1">
    <citation type="submission" date="2009-06" db="EMBL/GenBank/DDBJ databases">
        <title>Complete sequence chromosome 1 of Ralstonia pickettii 12D.</title>
        <authorList>
            <consortium name="US DOE Joint Genome Institute"/>
            <person name="Lucas S."/>
            <person name="Copeland A."/>
            <person name="Lapidus A."/>
            <person name="Glavina del Rio T."/>
            <person name="Dalin E."/>
            <person name="Tice H."/>
            <person name="Bruce D."/>
            <person name="Goodwin L."/>
            <person name="Pitluck S."/>
            <person name="Sims D."/>
            <person name="Meincke L."/>
            <person name="Brettin T."/>
            <person name="Detter J.C."/>
            <person name="Han C."/>
            <person name="Larimer F."/>
            <person name="Land M."/>
            <person name="Hauser L."/>
            <person name="Kyrpides N."/>
            <person name="Ovchinnikova G."/>
            <person name="Marsh T."/>
            <person name="Richardson P."/>
        </authorList>
    </citation>
    <scope>NUCLEOTIDE SEQUENCE [LARGE SCALE GENOMIC DNA]</scope>
    <source>
        <strain evidence="1">12D</strain>
    </source>
</reference>
<proteinExistence type="predicted"/>
<dbReference type="STRING" id="428406.Rpic12D_3112"/>